<evidence type="ECO:0000313" key="4">
    <source>
        <dbReference type="Proteomes" id="UP000277094"/>
    </source>
</evidence>
<keyword evidence="4" id="KW-1185">Reference proteome</keyword>
<reference evidence="3 4" key="1">
    <citation type="submission" date="2018-11" db="EMBL/GenBank/DDBJ databases">
        <authorList>
            <person name="Li F."/>
        </authorList>
    </citation>
    <scope>NUCLEOTIDE SEQUENCE [LARGE SCALE GENOMIC DNA]</scope>
    <source>
        <strain evidence="3 4">KIS18-7</strain>
    </source>
</reference>
<evidence type="ECO:0000256" key="1">
    <source>
        <dbReference type="SAM" id="MobiDB-lite"/>
    </source>
</evidence>
<dbReference type="AlphaFoldDB" id="A0A3N0DSZ9"/>
<proteinExistence type="predicted"/>
<sequence length="320" mass="33980">MTGYFPETSIAVRALRQRAVGLTWGQRALVVGATHPVLFVGTAQHTTHRETPWTRLALTARLFEAVFLGSKEEADKALLFTARKHASVVGTTQVDGGVHAPLGTPYDAGRGDLMWMTAAFALDSVEVMHDLLVRRLSTGEREALLADFVDWACLFGMPRDAAPTTYAEFRARMDARLVNGEVFLTEEARLVGSYLAGTAGYPLPGPAMIGSPALATVVVGSLPVPVRDLFGLRWTPAQELAFRTIARGSRIAHAAPGLPRTALLSGPSKDFYRAVAATERHHLRHGRVSMPGVSDVPAPYAATAGPGAASRGSGSADASG</sequence>
<accession>A0A3N0DSZ9</accession>
<dbReference type="OrthoDB" id="3456672at2"/>
<name>A0A3N0DSZ9_9ACTN</name>
<dbReference type="PANTHER" id="PTHR36151">
    <property type="entry name" value="BLR2777 PROTEIN"/>
    <property type="match status" value="1"/>
</dbReference>
<evidence type="ECO:0000259" key="2">
    <source>
        <dbReference type="Pfam" id="PF09995"/>
    </source>
</evidence>
<protein>
    <submittedName>
        <fullName evidence="3">DUF2236 domain-containing protein</fullName>
    </submittedName>
</protein>
<dbReference type="PANTHER" id="PTHR36151:SF3">
    <property type="entry name" value="ER-BOUND OXYGENASE MPAB_MPAB'_RUBBER OXYGENASE CATALYTIC DOMAIN-CONTAINING PROTEIN"/>
    <property type="match status" value="1"/>
</dbReference>
<dbReference type="Proteomes" id="UP000277094">
    <property type="component" value="Unassembled WGS sequence"/>
</dbReference>
<dbReference type="EMBL" id="RJSG01000002">
    <property type="protein sequence ID" value="RNL78596.1"/>
    <property type="molecule type" value="Genomic_DNA"/>
</dbReference>
<evidence type="ECO:0000313" key="3">
    <source>
        <dbReference type="EMBL" id="RNL78596.1"/>
    </source>
</evidence>
<feature type="region of interest" description="Disordered" evidence="1">
    <location>
        <begin position="299"/>
        <end position="320"/>
    </location>
</feature>
<dbReference type="RefSeq" id="WP_123233097.1">
    <property type="nucleotide sequence ID" value="NZ_RJSG01000002.1"/>
</dbReference>
<gene>
    <name evidence="3" type="ORF">EFL95_05775</name>
</gene>
<feature type="domain" description="ER-bound oxygenase mpaB/mpaB'/Rubber oxygenase catalytic" evidence="2">
    <location>
        <begin position="14"/>
        <end position="250"/>
    </location>
</feature>
<comment type="caution">
    <text evidence="3">The sequence shown here is derived from an EMBL/GenBank/DDBJ whole genome shotgun (WGS) entry which is preliminary data.</text>
</comment>
<dbReference type="GO" id="GO:0016491">
    <property type="term" value="F:oxidoreductase activity"/>
    <property type="evidence" value="ECO:0007669"/>
    <property type="project" value="InterPro"/>
</dbReference>
<dbReference type="Pfam" id="PF09995">
    <property type="entry name" value="MPAB_Lcp_cat"/>
    <property type="match status" value="1"/>
</dbReference>
<organism evidence="3 4">
    <name type="scientific">Nocardioides marmorisolisilvae</name>
    <dbReference type="NCBI Taxonomy" id="1542737"/>
    <lineage>
        <taxon>Bacteria</taxon>
        <taxon>Bacillati</taxon>
        <taxon>Actinomycetota</taxon>
        <taxon>Actinomycetes</taxon>
        <taxon>Propionibacteriales</taxon>
        <taxon>Nocardioidaceae</taxon>
        <taxon>Nocardioides</taxon>
    </lineage>
</organism>
<dbReference type="InterPro" id="IPR018713">
    <property type="entry name" value="MPAB/Lcp_cat_dom"/>
</dbReference>